<evidence type="ECO:0000313" key="12">
    <source>
        <dbReference type="Proteomes" id="UP000092024"/>
    </source>
</evidence>
<evidence type="ECO:0000256" key="1">
    <source>
        <dbReference type="ARBA" id="ARBA00004413"/>
    </source>
</evidence>
<dbReference type="STRING" id="1844972.A7K91_16200"/>
<keyword evidence="12" id="KW-1185">Reference proteome</keyword>
<dbReference type="GO" id="GO:0006935">
    <property type="term" value="P:chemotaxis"/>
    <property type="evidence" value="ECO:0007669"/>
    <property type="project" value="UniProtKB-KW"/>
</dbReference>
<sequence length="148" mass="17184">MASFHYSFQKVVDLKASQKTQAEWVLSGALGELSTQEQNLYQLRQSQAEWEERLHQATTQAVPLSDLLVIGQYLDHLQACIERKLEDVQHAQKAVDQCRSKLADKMKDEKVWLKAKDRAWESFRHALQIKEQNELDEMATVRFIMPSP</sequence>
<comment type="subcellular location">
    <subcellularLocation>
        <location evidence="1">Cell membrane</location>
        <topology evidence="1">Peripheral membrane protein</topology>
        <orientation evidence="1">Cytoplasmic side</orientation>
    </subcellularLocation>
</comment>
<keyword evidence="7" id="KW-1005">Bacterial flagellum biogenesis</keyword>
<keyword evidence="6" id="KW-0145">Chemotaxis</keyword>
<evidence type="ECO:0000256" key="10">
    <source>
        <dbReference type="ARBA" id="ARBA00023225"/>
    </source>
</evidence>
<dbReference type="NCBIfam" id="TIGR02473">
    <property type="entry name" value="flagell_FliJ"/>
    <property type="match status" value="1"/>
</dbReference>
<dbReference type="InterPro" id="IPR053716">
    <property type="entry name" value="Flag_assembly_chemotaxis_eff"/>
</dbReference>
<dbReference type="EMBL" id="LYPA01000043">
    <property type="protein sequence ID" value="OBR66778.1"/>
    <property type="molecule type" value="Genomic_DNA"/>
</dbReference>
<proteinExistence type="inferred from homology"/>
<gene>
    <name evidence="11" type="ORF">A7K91_16200</name>
</gene>
<dbReference type="InterPro" id="IPR012823">
    <property type="entry name" value="Flagell_FliJ"/>
</dbReference>
<keyword evidence="11" id="KW-0282">Flagellum</keyword>
<evidence type="ECO:0000256" key="7">
    <source>
        <dbReference type="ARBA" id="ARBA00022795"/>
    </source>
</evidence>
<keyword evidence="5" id="KW-1003">Cell membrane</keyword>
<evidence type="ECO:0000256" key="3">
    <source>
        <dbReference type="ARBA" id="ARBA00020392"/>
    </source>
</evidence>
<comment type="similarity">
    <text evidence="2">Belongs to the FliJ family.</text>
</comment>
<dbReference type="Gene3D" id="1.10.287.1700">
    <property type="match status" value="1"/>
</dbReference>
<dbReference type="GO" id="GO:0071973">
    <property type="term" value="P:bacterial-type flagellum-dependent cell motility"/>
    <property type="evidence" value="ECO:0007669"/>
    <property type="project" value="InterPro"/>
</dbReference>
<dbReference type="GO" id="GO:0044781">
    <property type="term" value="P:bacterial-type flagellum organization"/>
    <property type="evidence" value="ECO:0007669"/>
    <property type="project" value="UniProtKB-KW"/>
</dbReference>
<keyword evidence="4" id="KW-0813">Transport</keyword>
<dbReference type="GO" id="GO:0005886">
    <property type="term" value="C:plasma membrane"/>
    <property type="evidence" value="ECO:0007669"/>
    <property type="project" value="UniProtKB-SubCell"/>
</dbReference>
<keyword evidence="9" id="KW-0472">Membrane</keyword>
<keyword evidence="8" id="KW-0653">Protein transport</keyword>
<protein>
    <recommendedName>
        <fullName evidence="3">Flagellar FliJ protein</fullName>
    </recommendedName>
</protein>
<dbReference type="RefSeq" id="WP_068681057.1">
    <property type="nucleotide sequence ID" value="NZ_LYPA01000043.1"/>
</dbReference>
<dbReference type="Proteomes" id="UP000092024">
    <property type="component" value="Unassembled WGS sequence"/>
</dbReference>
<keyword evidence="11" id="KW-0969">Cilium</keyword>
<evidence type="ECO:0000256" key="9">
    <source>
        <dbReference type="ARBA" id="ARBA00023136"/>
    </source>
</evidence>
<evidence type="ECO:0000256" key="4">
    <source>
        <dbReference type="ARBA" id="ARBA00022448"/>
    </source>
</evidence>
<comment type="caution">
    <text evidence="11">The sequence shown here is derived from an EMBL/GenBank/DDBJ whole genome shotgun (WGS) entry which is preliminary data.</text>
</comment>
<keyword evidence="11" id="KW-0966">Cell projection</keyword>
<dbReference type="GO" id="GO:0009288">
    <property type="term" value="C:bacterial-type flagellum"/>
    <property type="evidence" value="ECO:0007669"/>
    <property type="project" value="InterPro"/>
</dbReference>
<reference evidence="11 12" key="1">
    <citation type="submission" date="2016-05" db="EMBL/GenBank/DDBJ databases">
        <title>Paenibacillus oryzae. sp. nov., isolated from the rice root.</title>
        <authorList>
            <person name="Zhang J."/>
            <person name="Zhang X."/>
        </authorList>
    </citation>
    <scope>NUCLEOTIDE SEQUENCE [LARGE SCALE GENOMIC DNA]</scope>
    <source>
        <strain evidence="11 12">1DrF-4</strain>
    </source>
</reference>
<evidence type="ECO:0000256" key="6">
    <source>
        <dbReference type="ARBA" id="ARBA00022500"/>
    </source>
</evidence>
<dbReference type="AlphaFoldDB" id="A0A1A5YMK3"/>
<dbReference type="Pfam" id="PF02050">
    <property type="entry name" value="FliJ"/>
    <property type="match status" value="1"/>
</dbReference>
<name>A0A1A5YMK3_9BACL</name>
<keyword evidence="10" id="KW-1006">Bacterial flagellum protein export</keyword>
<dbReference type="OrthoDB" id="2678901at2"/>
<evidence type="ECO:0000313" key="11">
    <source>
        <dbReference type="EMBL" id="OBR66778.1"/>
    </source>
</evidence>
<evidence type="ECO:0000256" key="2">
    <source>
        <dbReference type="ARBA" id="ARBA00010004"/>
    </source>
</evidence>
<dbReference type="GO" id="GO:0015031">
    <property type="term" value="P:protein transport"/>
    <property type="evidence" value="ECO:0007669"/>
    <property type="project" value="UniProtKB-KW"/>
</dbReference>
<accession>A0A1A5YMK3</accession>
<organism evidence="11 12">
    <name type="scientific">Paenibacillus oryzae</name>
    <dbReference type="NCBI Taxonomy" id="1844972"/>
    <lineage>
        <taxon>Bacteria</taxon>
        <taxon>Bacillati</taxon>
        <taxon>Bacillota</taxon>
        <taxon>Bacilli</taxon>
        <taxon>Bacillales</taxon>
        <taxon>Paenibacillaceae</taxon>
        <taxon>Paenibacillus</taxon>
    </lineage>
</organism>
<evidence type="ECO:0000256" key="5">
    <source>
        <dbReference type="ARBA" id="ARBA00022475"/>
    </source>
</evidence>
<evidence type="ECO:0000256" key="8">
    <source>
        <dbReference type="ARBA" id="ARBA00022927"/>
    </source>
</evidence>